<gene>
    <name evidence="12" type="ORF">G7K_1302-t1</name>
</gene>
<dbReference type="Pfam" id="PF05188">
    <property type="entry name" value="MutS_II"/>
    <property type="match status" value="1"/>
</dbReference>
<keyword evidence="3" id="KW-0547">Nucleotide-binding</keyword>
<dbReference type="InterPro" id="IPR045076">
    <property type="entry name" value="MutS"/>
</dbReference>
<comment type="similarity">
    <text evidence="1">Belongs to the DNA mismatch repair MutS family. MSH3 subfamily.</text>
</comment>
<dbReference type="GO" id="GO:0005634">
    <property type="term" value="C:nucleus"/>
    <property type="evidence" value="ECO:0007669"/>
    <property type="project" value="TreeGrafter"/>
</dbReference>
<comment type="subunit">
    <text evidence="7">Heterodimer consisting of MSH2-MSH3 (MutS beta). Forms a ternary complex with MutL alpha (MLH1-PMS1).</text>
</comment>
<sequence>MPQLARAASIHTSRPPTTFSQSSRPTTDTRGSRPFTGRPATGRPTTGGSRPRTGRPRTGATHVDSQVVAAICEGRGVAASVGLAFIHLATAECVLSEIVDSQTYVRTMHKLGVFDPVEILIPMTSMTPTKSKLCRIVEENLPGATLVPIARKYFNEPEGREYVQQYTLAEDLESVKVAVSAKFYALSALAACLKYVELSHHTLFAPRSLRLSYQPSEGSMLIDFSTVRILELVQNLQNPKSTASLFGVLNNTCTPMGARLLRLNVLQPLTDLNVLEGRLDVVEELVGREECFFAVRAALKPFQDFDKLLTALVAVTTKSTLKHSENRINDVILLKHGIRCIPPVHEALAGVRSNLLVAIRNLCLDDRINHISEMIDNVINEDAVWQKGALALQHQRCYAVRNGVNGLLDVARQTYKEATSDAIELVAHYSEEHGIPFRVHFEASRGFYIQLSPTDLEACEVPELPLCFINVVKKKKMIQCTTLDLVKKNAKIKDSLTEVLLMSDKTIETLVDEIRSEIGALYKVCEGVAMLDMLASFAYVCTVRDYIRPEFTDTLGIKSGRHPIREAIHGDRYIPNDTYASNTTRFQIITGANMSGKSTYLRQVALLSVIAQIGAFVPAEYASFPITKQLFSRISMDDSVESNSSTFAIEMRETAFILQSANEDSLIIVDELGRGTSTRDGFAITLAVCEALVDTGAVVLFATHFKELTTALADRPGVVSLHTEVQSEGENMKMLYKVADGGNEEKHYGLKLAQAVALPESVLSKAVGISFALASRTRAQKENSEAAKRAKSRKLLLNLRETLTQAYNGSMEPDVLRRWLVNVQERFVLQMEALSGAHDEDVGEGVREASTLHNGSEVSSHRQDLDAVVEIEE</sequence>
<proteinExistence type="inferred from homology"/>
<dbReference type="OrthoDB" id="276261at2759"/>
<dbReference type="GO" id="GO:0007131">
    <property type="term" value="P:reciprocal meiotic recombination"/>
    <property type="evidence" value="ECO:0007669"/>
    <property type="project" value="TreeGrafter"/>
</dbReference>
<dbReference type="Pfam" id="PF05192">
    <property type="entry name" value="MutS_III"/>
    <property type="match status" value="1"/>
</dbReference>
<evidence type="ECO:0000256" key="6">
    <source>
        <dbReference type="ARBA" id="ARBA00023254"/>
    </source>
</evidence>
<dbReference type="STRING" id="698492.A0A0E9NCE7"/>
<dbReference type="GO" id="GO:0030983">
    <property type="term" value="F:mismatched DNA binding"/>
    <property type="evidence" value="ECO:0007669"/>
    <property type="project" value="InterPro"/>
</dbReference>
<dbReference type="PIRSF" id="PIRSF005813">
    <property type="entry name" value="MSH2"/>
    <property type="match status" value="1"/>
</dbReference>
<evidence type="ECO:0000256" key="10">
    <source>
        <dbReference type="SAM" id="MobiDB-lite"/>
    </source>
</evidence>
<dbReference type="FunFam" id="3.40.50.300:FF:000870">
    <property type="entry name" value="MutS protein homolog 4"/>
    <property type="match status" value="1"/>
</dbReference>
<dbReference type="RefSeq" id="XP_019026368.1">
    <property type="nucleotide sequence ID" value="XM_019171547.1"/>
</dbReference>
<evidence type="ECO:0000256" key="3">
    <source>
        <dbReference type="ARBA" id="ARBA00022741"/>
    </source>
</evidence>
<evidence type="ECO:0000259" key="11">
    <source>
        <dbReference type="PROSITE" id="PS00486"/>
    </source>
</evidence>
<evidence type="ECO:0000256" key="8">
    <source>
        <dbReference type="ARBA" id="ARBA00029792"/>
    </source>
</evidence>
<dbReference type="GO" id="GO:0006298">
    <property type="term" value="P:mismatch repair"/>
    <property type="evidence" value="ECO:0007669"/>
    <property type="project" value="InterPro"/>
</dbReference>
<dbReference type="EMBL" id="BACD03000007">
    <property type="protein sequence ID" value="GAO47090.1"/>
    <property type="molecule type" value="Genomic_DNA"/>
</dbReference>
<dbReference type="InterPro" id="IPR000432">
    <property type="entry name" value="DNA_mismatch_repair_MutS_C"/>
</dbReference>
<dbReference type="OMA" id="KMTMLYK"/>
<dbReference type="GO" id="GO:0005524">
    <property type="term" value="F:ATP binding"/>
    <property type="evidence" value="ECO:0007669"/>
    <property type="project" value="UniProtKB-KW"/>
</dbReference>
<dbReference type="Pfam" id="PF05190">
    <property type="entry name" value="MutS_IV"/>
    <property type="match status" value="1"/>
</dbReference>
<feature type="region of interest" description="Disordered" evidence="10">
    <location>
        <begin position="1"/>
        <end position="61"/>
    </location>
</feature>
<evidence type="ECO:0000313" key="12">
    <source>
        <dbReference type="EMBL" id="GAO47090.1"/>
    </source>
</evidence>
<evidence type="ECO:0000256" key="9">
    <source>
        <dbReference type="ARBA" id="ARBA00073774"/>
    </source>
</evidence>
<dbReference type="Gene3D" id="3.40.50.300">
    <property type="entry name" value="P-loop containing nucleotide triphosphate hydrolases"/>
    <property type="match status" value="1"/>
</dbReference>
<keyword evidence="4" id="KW-0067">ATP-binding</keyword>
<protein>
    <recommendedName>
        <fullName evidence="2 9">DNA mismatch repair protein MSH3</fullName>
    </recommendedName>
    <alternativeName>
        <fullName evidence="2 9">DNA mismatch repair protein MSH3</fullName>
    </alternativeName>
    <alternativeName>
        <fullName evidence="8">MutS protein homolog 3</fullName>
    </alternativeName>
</protein>
<dbReference type="SMART" id="SM00533">
    <property type="entry name" value="MUTSd"/>
    <property type="match status" value="1"/>
</dbReference>
<reference evidence="12 13" key="1">
    <citation type="journal article" date="2011" name="J. Gen. Appl. Microbiol.">
        <title>Draft genome sequencing of the enigmatic yeast Saitoella complicata.</title>
        <authorList>
            <person name="Nishida H."/>
            <person name="Hamamoto M."/>
            <person name="Sugiyama J."/>
        </authorList>
    </citation>
    <scope>NUCLEOTIDE SEQUENCE [LARGE SCALE GENOMIC DNA]</scope>
    <source>
        <strain evidence="12 13">NRRL Y-17804</strain>
    </source>
</reference>
<organism evidence="12 13">
    <name type="scientific">Saitoella complicata (strain BCRC 22490 / CBS 7301 / JCM 7358 / NBRC 10748 / NRRL Y-17804)</name>
    <dbReference type="NCBI Taxonomy" id="698492"/>
    <lineage>
        <taxon>Eukaryota</taxon>
        <taxon>Fungi</taxon>
        <taxon>Dikarya</taxon>
        <taxon>Ascomycota</taxon>
        <taxon>Taphrinomycotina</taxon>
        <taxon>Taphrinomycotina incertae sedis</taxon>
        <taxon>Saitoella</taxon>
    </lineage>
</organism>
<dbReference type="PANTHER" id="PTHR11361:SF21">
    <property type="entry name" value="MUTS PROTEIN HOMOLOG 4"/>
    <property type="match status" value="1"/>
</dbReference>
<dbReference type="InterPro" id="IPR036678">
    <property type="entry name" value="MutS_con_dom_sf"/>
</dbReference>
<dbReference type="InterPro" id="IPR036187">
    <property type="entry name" value="DNA_mismatch_repair_MutS_sf"/>
</dbReference>
<dbReference type="SUPFAM" id="SSF52540">
    <property type="entry name" value="P-loop containing nucleoside triphosphate hydrolases"/>
    <property type="match status" value="1"/>
</dbReference>
<feature type="domain" description="DNA mismatch repair proteins mutS family" evidence="11">
    <location>
        <begin position="665"/>
        <end position="681"/>
    </location>
</feature>
<evidence type="ECO:0000256" key="1">
    <source>
        <dbReference type="ARBA" id="ARBA00007094"/>
    </source>
</evidence>
<dbReference type="SUPFAM" id="SSF53150">
    <property type="entry name" value="DNA repair protein MutS, domain II"/>
    <property type="match status" value="1"/>
</dbReference>
<dbReference type="InterPro" id="IPR011184">
    <property type="entry name" value="DNA_mismatch_repair_Msh2"/>
</dbReference>
<reference evidence="12 13" key="3">
    <citation type="journal article" date="2015" name="Genome Announc.">
        <title>Draft Genome Sequence of the Archiascomycetous Yeast Saitoella complicata.</title>
        <authorList>
            <person name="Yamauchi K."/>
            <person name="Kondo S."/>
            <person name="Hamamoto M."/>
            <person name="Takahashi Y."/>
            <person name="Ogura Y."/>
            <person name="Hayashi T."/>
            <person name="Nishida H."/>
        </authorList>
    </citation>
    <scope>NUCLEOTIDE SEQUENCE [LARGE SCALE GENOMIC DNA]</scope>
    <source>
        <strain evidence="12 13">NRRL Y-17804</strain>
    </source>
</reference>
<keyword evidence="13" id="KW-1185">Reference proteome</keyword>
<evidence type="ECO:0000256" key="4">
    <source>
        <dbReference type="ARBA" id="ARBA00022840"/>
    </source>
</evidence>
<dbReference type="InterPro" id="IPR007860">
    <property type="entry name" value="DNA_mmatch_repair_MutS_con_dom"/>
</dbReference>
<evidence type="ECO:0000256" key="2">
    <source>
        <dbReference type="ARBA" id="ARBA00022151"/>
    </source>
</evidence>
<accession>A0A0E9NCE7</accession>
<dbReference type="InterPro" id="IPR007861">
    <property type="entry name" value="DNA_mismatch_repair_MutS_clamp"/>
</dbReference>
<reference evidence="12 13" key="2">
    <citation type="journal article" date="2014" name="J. Gen. Appl. Microbiol.">
        <title>The early diverging ascomycetous budding yeast Saitoella complicata has three histone deacetylases belonging to the Clr6, Hos2, and Rpd3 lineages.</title>
        <authorList>
            <person name="Nishida H."/>
            <person name="Matsumoto T."/>
            <person name="Kondo S."/>
            <person name="Hamamoto M."/>
            <person name="Yoshikawa H."/>
        </authorList>
    </citation>
    <scope>NUCLEOTIDE SEQUENCE [LARGE SCALE GENOMIC DNA]</scope>
    <source>
        <strain evidence="12 13">NRRL Y-17804</strain>
    </source>
</reference>
<dbReference type="InterPro" id="IPR027417">
    <property type="entry name" value="P-loop_NTPase"/>
</dbReference>
<keyword evidence="5" id="KW-0238">DNA-binding</keyword>
<evidence type="ECO:0000256" key="7">
    <source>
        <dbReference type="ARBA" id="ARBA00025902"/>
    </source>
</evidence>
<dbReference type="GO" id="GO:0140664">
    <property type="term" value="F:ATP-dependent DNA damage sensor activity"/>
    <property type="evidence" value="ECO:0007669"/>
    <property type="project" value="InterPro"/>
</dbReference>
<dbReference type="Proteomes" id="UP000033140">
    <property type="component" value="Unassembled WGS sequence"/>
</dbReference>
<evidence type="ECO:0000313" key="13">
    <source>
        <dbReference type="Proteomes" id="UP000033140"/>
    </source>
</evidence>
<keyword evidence="6" id="KW-0469">Meiosis</keyword>
<dbReference type="Pfam" id="PF00488">
    <property type="entry name" value="MutS_V"/>
    <property type="match status" value="1"/>
</dbReference>
<dbReference type="InterPro" id="IPR007696">
    <property type="entry name" value="DNA_mismatch_repair_MutS_core"/>
</dbReference>
<dbReference type="Gene3D" id="3.30.420.110">
    <property type="entry name" value="MutS, connector domain"/>
    <property type="match status" value="1"/>
</dbReference>
<dbReference type="PROSITE" id="PS00486">
    <property type="entry name" value="DNA_MISMATCH_REPAIR_2"/>
    <property type="match status" value="1"/>
</dbReference>
<dbReference type="AlphaFoldDB" id="A0A0E9NCE7"/>
<feature type="compositionally biased region" description="Polar residues" evidence="10">
    <location>
        <begin position="10"/>
        <end position="29"/>
    </location>
</feature>
<feature type="compositionally biased region" description="Low complexity" evidence="10">
    <location>
        <begin position="33"/>
        <end position="61"/>
    </location>
</feature>
<dbReference type="Gene3D" id="1.10.1420.10">
    <property type="match status" value="2"/>
</dbReference>
<comment type="caution">
    <text evidence="12">The sequence shown here is derived from an EMBL/GenBank/DDBJ whole genome shotgun (WGS) entry which is preliminary data.</text>
</comment>
<dbReference type="SUPFAM" id="SSF48334">
    <property type="entry name" value="DNA repair protein MutS, domain III"/>
    <property type="match status" value="1"/>
</dbReference>
<name>A0A0E9NCE7_SAICN</name>
<dbReference type="PANTHER" id="PTHR11361">
    <property type="entry name" value="DNA MISMATCH REPAIR PROTEIN MUTS FAMILY MEMBER"/>
    <property type="match status" value="1"/>
</dbReference>
<evidence type="ECO:0000256" key="5">
    <source>
        <dbReference type="ARBA" id="ARBA00023125"/>
    </source>
</evidence>
<dbReference type="SMART" id="SM00534">
    <property type="entry name" value="MUTSac"/>
    <property type="match status" value="1"/>
</dbReference>